<comment type="caution">
    <text evidence="2">The sequence shown here is derived from an EMBL/GenBank/DDBJ whole genome shotgun (WGS) entry which is preliminary data.</text>
</comment>
<dbReference type="SUPFAM" id="SSF53474">
    <property type="entry name" value="alpha/beta-Hydrolases"/>
    <property type="match status" value="1"/>
</dbReference>
<evidence type="ECO:0000259" key="1">
    <source>
        <dbReference type="Pfam" id="PF12146"/>
    </source>
</evidence>
<proteinExistence type="predicted"/>
<dbReference type="InterPro" id="IPR022742">
    <property type="entry name" value="Hydrolase_4"/>
</dbReference>
<feature type="domain" description="Serine aminopeptidase S33" evidence="1">
    <location>
        <begin position="85"/>
        <end position="143"/>
    </location>
</feature>
<dbReference type="AlphaFoldDB" id="A0A0F9I1U8"/>
<feature type="non-terminal residue" evidence="2">
    <location>
        <position position="1"/>
    </location>
</feature>
<accession>A0A0F9I1U8</accession>
<sequence length="166" mass="17873">DANGDGEPSFSTMIADAHPTLSFFLETVGSSGRSDSLFIMGRSLGSHSAVELAFHHREHLRGLIVESGAPNVARLARRFGLVSEQLAALEQAASARIQSIDLPALIIHGERDSLIPVAEAIAFHEEIGSNEKRLVVIPGADHNNIMLVGAEQYFSEVRDFVSRNSG</sequence>
<dbReference type="InterPro" id="IPR029058">
    <property type="entry name" value="AB_hydrolase_fold"/>
</dbReference>
<gene>
    <name evidence="2" type="ORF">LCGC14_1633840</name>
</gene>
<dbReference type="EMBL" id="LAZR01013517">
    <property type="protein sequence ID" value="KKM21591.1"/>
    <property type="molecule type" value="Genomic_DNA"/>
</dbReference>
<reference evidence="2" key="1">
    <citation type="journal article" date="2015" name="Nature">
        <title>Complex archaea that bridge the gap between prokaryotes and eukaryotes.</title>
        <authorList>
            <person name="Spang A."/>
            <person name="Saw J.H."/>
            <person name="Jorgensen S.L."/>
            <person name="Zaremba-Niedzwiedzka K."/>
            <person name="Martijn J."/>
            <person name="Lind A.E."/>
            <person name="van Eijk R."/>
            <person name="Schleper C."/>
            <person name="Guy L."/>
            <person name="Ettema T.J."/>
        </authorList>
    </citation>
    <scope>NUCLEOTIDE SEQUENCE</scope>
</reference>
<protein>
    <recommendedName>
        <fullName evidence="1">Serine aminopeptidase S33 domain-containing protein</fullName>
    </recommendedName>
</protein>
<evidence type="ECO:0000313" key="2">
    <source>
        <dbReference type="EMBL" id="KKM21591.1"/>
    </source>
</evidence>
<dbReference type="Pfam" id="PF12146">
    <property type="entry name" value="Hydrolase_4"/>
    <property type="match status" value="1"/>
</dbReference>
<organism evidence="2">
    <name type="scientific">marine sediment metagenome</name>
    <dbReference type="NCBI Taxonomy" id="412755"/>
    <lineage>
        <taxon>unclassified sequences</taxon>
        <taxon>metagenomes</taxon>
        <taxon>ecological metagenomes</taxon>
    </lineage>
</organism>
<dbReference type="PANTHER" id="PTHR12277:SF81">
    <property type="entry name" value="PROTEIN ABHD13"/>
    <property type="match status" value="1"/>
</dbReference>
<name>A0A0F9I1U8_9ZZZZ</name>
<dbReference type="Gene3D" id="3.40.50.1820">
    <property type="entry name" value="alpha/beta hydrolase"/>
    <property type="match status" value="1"/>
</dbReference>
<dbReference type="PANTHER" id="PTHR12277">
    <property type="entry name" value="ALPHA/BETA HYDROLASE DOMAIN-CONTAINING PROTEIN"/>
    <property type="match status" value="1"/>
</dbReference>